<dbReference type="AlphaFoldDB" id="A0A6J7S568"/>
<name>A0A6J7S568_9ZZZZ</name>
<dbReference type="Gene3D" id="3.10.129.10">
    <property type="entry name" value="Hotdog Thioesterase"/>
    <property type="match status" value="1"/>
</dbReference>
<dbReference type="EMBL" id="CAFBPZ010000016">
    <property type="protein sequence ID" value="CAB5036002.1"/>
    <property type="molecule type" value="Genomic_DNA"/>
</dbReference>
<organism evidence="2">
    <name type="scientific">freshwater metagenome</name>
    <dbReference type="NCBI Taxonomy" id="449393"/>
    <lineage>
        <taxon>unclassified sequences</taxon>
        <taxon>metagenomes</taxon>
        <taxon>ecological metagenomes</taxon>
    </lineage>
</organism>
<proteinExistence type="predicted"/>
<evidence type="ECO:0000313" key="1">
    <source>
        <dbReference type="EMBL" id="CAB4894810.1"/>
    </source>
</evidence>
<reference evidence="2" key="1">
    <citation type="submission" date="2020-05" db="EMBL/GenBank/DDBJ databases">
        <authorList>
            <person name="Chiriac C."/>
            <person name="Salcher M."/>
            <person name="Ghai R."/>
            <person name="Kavagutti S V."/>
        </authorList>
    </citation>
    <scope>NUCLEOTIDE SEQUENCE</scope>
</reference>
<gene>
    <name evidence="1" type="ORF">UFOPK3495_00628</name>
    <name evidence="2" type="ORF">UFOPK4237_00402</name>
</gene>
<sequence length="133" mass="14607">MTSVGDSIHPYVVTTTVENWNRFAAINDEFIPHSMDDQAAISEGFPSAFGMGNIQWAYLHNMLRTFAGVNGTIMKLEIQFRRPNTKGQTLTAQGKITAVTDGVISLDIWTQDQEGNQLAHGSAVVRPSTWVPA</sequence>
<protein>
    <submittedName>
        <fullName evidence="2">Unannotated protein</fullName>
    </submittedName>
</protein>
<evidence type="ECO:0000313" key="2">
    <source>
        <dbReference type="EMBL" id="CAB5036002.1"/>
    </source>
</evidence>
<accession>A0A6J7S568</accession>
<dbReference type="EMBL" id="CAFBMC010000024">
    <property type="protein sequence ID" value="CAB4894810.1"/>
    <property type="molecule type" value="Genomic_DNA"/>
</dbReference>
<dbReference type="SUPFAM" id="SSF54637">
    <property type="entry name" value="Thioesterase/thiol ester dehydrase-isomerase"/>
    <property type="match status" value="1"/>
</dbReference>
<dbReference type="InterPro" id="IPR029069">
    <property type="entry name" value="HotDog_dom_sf"/>
</dbReference>